<keyword evidence="3" id="KW-1185">Reference proteome</keyword>
<feature type="region of interest" description="Disordered" evidence="1">
    <location>
        <begin position="1"/>
        <end position="35"/>
    </location>
</feature>
<sequence>MNDKETEATEFENDLEGIQDPKDYPDGFNPDLYDL</sequence>
<protein>
    <submittedName>
        <fullName evidence="2">Uncharacterized protein</fullName>
    </submittedName>
</protein>
<proteinExistence type="predicted"/>
<name>G2PPT2_ALLRU</name>
<evidence type="ECO:0000313" key="3">
    <source>
        <dbReference type="Proteomes" id="UP000008908"/>
    </source>
</evidence>
<reference evidence="3" key="1">
    <citation type="submission" date="2011-08" db="EMBL/GenBank/DDBJ databases">
        <title>The complete genome of Muricauda ruestringensis DSM 13258.</title>
        <authorList>
            <person name="Lucas S."/>
            <person name="Han J."/>
            <person name="Lapidus A."/>
            <person name="Bruce D."/>
            <person name="Goodwin L."/>
            <person name="Pitluck S."/>
            <person name="Peters L."/>
            <person name="Kyrpides N."/>
            <person name="Mavromatis K."/>
            <person name="Ivanova N."/>
            <person name="Ovchinnikova G."/>
            <person name="Teshima H."/>
            <person name="Detter J.C."/>
            <person name="Tapia R."/>
            <person name="Han C."/>
            <person name="Land M."/>
            <person name="Hauser L."/>
            <person name="Markowitz V."/>
            <person name="Cheng J.-F."/>
            <person name="Hugenholtz P."/>
            <person name="Woyke T."/>
            <person name="Wu D."/>
            <person name="Spring S."/>
            <person name="Schroeder M."/>
            <person name="Brambilla E."/>
            <person name="Klenk H.-P."/>
            <person name="Eisen J.A."/>
        </authorList>
    </citation>
    <scope>NUCLEOTIDE SEQUENCE [LARGE SCALE GENOMIC DNA]</scope>
    <source>
        <strain evidence="3">DSM 13258 / LMG 19739 / B1</strain>
    </source>
</reference>
<evidence type="ECO:0000313" key="2">
    <source>
        <dbReference type="EMBL" id="AEM71510.1"/>
    </source>
</evidence>
<dbReference type="KEGG" id="mrs:Murru_2472"/>
<gene>
    <name evidence="2" type="ordered locus">Murru_2472</name>
</gene>
<reference evidence="2 3" key="2">
    <citation type="journal article" date="2012" name="Stand. Genomic Sci.">
        <title>Complete genome sequence of the facultatively anaerobic, appendaged bacterium Muricauda ruestringensis type strain (B1(T)).</title>
        <authorList>
            <person name="Huntemann M."/>
            <person name="Teshima H."/>
            <person name="Lapidus A."/>
            <person name="Nolan M."/>
            <person name="Lucas S."/>
            <person name="Hammon N."/>
            <person name="Deshpande S."/>
            <person name="Cheng J.F."/>
            <person name="Tapia R."/>
            <person name="Goodwin L.A."/>
            <person name="Pitluck S."/>
            <person name="Liolios K."/>
            <person name="Pagani I."/>
            <person name="Ivanova N."/>
            <person name="Mavromatis K."/>
            <person name="Mikhailova N."/>
            <person name="Pati A."/>
            <person name="Chen A."/>
            <person name="Palaniappan K."/>
            <person name="Land M."/>
            <person name="Hauser L."/>
            <person name="Pan C."/>
            <person name="Brambilla E.M."/>
            <person name="Rohde M."/>
            <person name="Spring S."/>
            <person name="Goker M."/>
            <person name="Detter J.C."/>
            <person name="Bristow J."/>
            <person name="Eisen J.A."/>
            <person name="Markowitz V."/>
            <person name="Hugenholtz P."/>
            <person name="Kyrpides N.C."/>
            <person name="Klenk H.P."/>
            <person name="Woyke T."/>
        </authorList>
    </citation>
    <scope>NUCLEOTIDE SEQUENCE [LARGE SCALE GENOMIC DNA]</scope>
    <source>
        <strain evidence="3">DSM 13258 / LMG 19739 / B1</strain>
    </source>
</reference>
<organism evidence="2 3">
    <name type="scientific">Allomuricauda ruestringensis (strain DSM 13258 / CIP 107369 / LMG 19739 / B1)</name>
    <name type="common">Muricauda ruestringensis</name>
    <dbReference type="NCBI Taxonomy" id="886377"/>
    <lineage>
        <taxon>Bacteria</taxon>
        <taxon>Pseudomonadati</taxon>
        <taxon>Bacteroidota</taxon>
        <taxon>Flavobacteriia</taxon>
        <taxon>Flavobacteriales</taxon>
        <taxon>Flavobacteriaceae</taxon>
        <taxon>Flagellimonas</taxon>
    </lineage>
</organism>
<dbReference type="EMBL" id="CP002999">
    <property type="protein sequence ID" value="AEM71510.1"/>
    <property type="molecule type" value="Genomic_DNA"/>
</dbReference>
<accession>G2PPT2</accession>
<dbReference type="STRING" id="886377.Murru_2472"/>
<dbReference type="HOGENOM" id="CLU_220624_0_0_10"/>
<dbReference type="AlphaFoldDB" id="G2PPT2"/>
<evidence type="ECO:0000256" key="1">
    <source>
        <dbReference type="SAM" id="MobiDB-lite"/>
    </source>
</evidence>
<dbReference type="Proteomes" id="UP000008908">
    <property type="component" value="Chromosome"/>
</dbReference>
<feature type="compositionally biased region" description="Acidic residues" evidence="1">
    <location>
        <begin position="8"/>
        <end position="17"/>
    </location>
</feature>